<reference evidence="2" key="1">
    <citation type="journal article" date="2019" name="Int. J. Syst. Evol. Microbiol.">
        <title>The Global Catalogue of Microorganisms (GCM) 10K type strain sequencing project: providing services to taxonomists for standard genome sequencing and annotation.</title>
        <authorList>
            <consortium name="The Broad Institute Genomics Platform"/>
            <consortium name="The Broad Institute Genome Sequencing Center for Infectious Disease"/>
            <person name="Wu L."/>
            <person name="Ma J."/>
        </authorList>
    </citation>
    <scope>NUCLEOTIDE SEQUENCE [LARGE SCALE GENOMIC DNA]</scope>
    <source>
        <strain evidence="2">JCM 18303</strain>
    </source>
</reference>
<dbReference type="Pfam" id="PF11225">
    <property type="entry name" value="DUF3024"/>
    <property type="match status" value="1"/>
</dbReference>
<dbReference type="EMBL" id="BAABJP010000001">
    <property type="protein sequence ID" value="GAA5145210.1"/>
    <property type="molecule type" value="Genomic_DNA"/>
</dbReference>
<gene>
    <name evidence="1" type="ORF">GCM10023321_02750</name>
</gene>
<dbReference type="InterPro" id="IPR021388">
    <property type="entry name" value="DUF3024"/>
</dbReference>
<proteinExistence type="predicted"/>
<sequence>MGETAETRVEAKAYQPVLSRWCAERVPAAARHSRQVAYTIHEGVVTIVDRRPPTFPELTSAWTRTPIAQLRLDTEGQWHAYRRAGDRWEPYAPHPTGPLEDLLTEIAADPRFWR</sequence>
<dbReference type="RefSeq" id="WP_185058559.1">
    <property type="nucleotide sequence ID" value="NZ_BAABJP010000001.1"/>
</dbReference>
<keyword evidence="2" id="KW-1185">Reference proteome</keyword>
<name>A0ABP9PEE3_9PSEU</name>
<protein>
    <submittedName>
        <fullName evidence="1">DUF3024 domain-containing protein</fullName>
    </submittedName>
</protein>
<comment type="caution">
    <text evidence="1">The sequence shown here is derived from an EMBL/GenBank/DDBJ whole genome shotgun (WGS) entry which is preliminary data.</text>
</comment>
<dbReference type="Proteomes" id="UP001428817">
    <property type="component" value="Unassembled WGS sequence"/>
</dbReference>
<evidence type="ECO:0000313" key="1">
    <source>
        <dbReference type="EMBL" id="GAA5145210.1"/>
    </source>
</evidence>
<accession>A0ABP9PEE3</accession>
<evidence type="ECO:0000313" key="2">
    <source>
        <dbReference type="Proteomes" id="UP001428817"/>
    </source>
</evidence>
<organism evidence="1 2">
    <name type="scientific">Pseudonocardia eucalypti</name>
    <dbReference type="NCBI Taxonomy" id="648755"/>
    <lineage>
        <taxon>Bacteria</taxon>
        <taxon>Bacillati</taxon>
        <taxon>Actinomycetota</taxon>
        <taxon>Actinomycetes</taxon>
        <taxon>Pseudonocardiales</taxon>
        <taxon>Pseudonocardiaceae</taxon>
        <taxon>Pseudonocardia</taxon>
    </lineage>
</organism>